<feature type="region of interest" description="Disordered" evidence="1">
    <location>
        <begin position="177"/>
        <end position="196"/>
    </location>
</feature>
<accession>A0A850QC32</accession>
<comment type="caution">
    <text evidence="3">The sequence shown here is derived from an EMBL/GenBank/DDBJ whole genome shotgun (WGS) entry which is preliminary data.</text>
</comment>
<gene>
    <name evidence="3" type="ORF">HJ536_11525</name>
</gene>
<protein>
    <submittedName>
        <fullName evidence="3">Uncharacterized protein</fullName>
    </submittedName>
</protein>
<evidence type="ECO:0000313" key="4">
    <source>
        <dbReference type="Proteomes" id="UP000592216"/>
    </source>
</evidence>
<evidence type="ECO:0000313" key="3">
    <source>
        <dbReference type="EMBL" id="NVO23985.1"/>
    </source>
</evidence>
<dbReference type="Proteomes" id="UP000592216">
    <property type="component" value="Unassembled WGS sequence"/>
</dbReference>
<evidence type="ECO:0000256" key="1">
    <source>
        <dbReference type="SAM" id="MobiDB-lite"/>
    </source>
</evidence>
<name>A0A850QC32_9RHOB</name>
<dbReference type="AlphaFoldDB" id="A0A850QC32"/>
<dbReference type="EMBL" id="JABCJE010000004">
    <property type="protein sequence ID" value="NVO23985.1"/>
    <property type="molecule type" value="Genomic_DNA"/>
</dbReference>
<proteinExistence type="predicted"/>
<sequence>MKVNRLFAAFAMLGFGTACASGALKNEYGGFNIAGTDGVIEQSYGQARGWNIVYGQTNGRAAYCAAETGAGDTLWRIGYDGGQWQVAIPYAPSGASNDFQSMWEVDGVSRNISGVSTDAWTFAWLGLPELDRVMQGNQMIIEIGRASVDRSLSGTAAAVAKVRECVATKGVSYADPDGDSVAMQQPATGCPDDGPRLPGSNICQGRAANYLAAYPDQPPYAPDGQDCRWAVRQAELPGDRYLLYLAAQCGSKTAKLEFAGGNHRSDLMLVNSVYEMSDDSVAEIYAAHGAGANAILQRAAEWSEDPAEMAGCKLIRQSRDPLKYQVDNMGLAQSSDGPRASCGQRGYDGDSPNYWTVFGDEVWYIRPSIEMAEDIFMPSLTVLSKGFSGEYVASGN</sequence>
<organism evidence="3 4">
    <name type="scientific">Donghicola mangrovi</name>
    <dbReference type="NCBI Taxonomy" id="2729614"/>
    <lineage>
        <taxon>Bacteria</taxon>
        <taxon>Pseudomonadati</taxon>
        <taxon>Pseudomonadota</taxon>
        <taxon>Alphaproteobacteria</taxon>
        <taxon>Rhodobacterales</taxon>
        <taxon>Roseobacteraceae</taxon>
        <taxon>Donghicola</taxon>
    </lineage>
</organism>
<feature type="chain" id="PRO_5032892649" evidence="2">
    <location>
        <begin position="21"/>
        <end position="396"/>
    </location>
</feature>
<dbReference type="PROSITE" id="PS51257">
    <property type="entry name" value="PROKAR_LIPOPROTEIN"/>
    <property type="match status" value="1"/>
</dbReference>
<keyword evidence="2" id="KW-0732">Signal</keyword>
<evidence type="ECO:0000256" key="2">
    <source>
        <dbReference type="SAM" id="SignalP"/>
    </source>
</evidence>
<reference evidence="3 4" key="1">
    <citation type="submission" date="2020-04" db="EMBL/GenBank/DDBJ databases">
        <title>Donghicola sp., a member of the Rhodobacteraceae family isolated from mangrove forest in Thailand.</title>
        <authorList>
            <person name="Charoenyingcharoen P."/>
            <person name="Yukphan P."/>
        </authorList>
    </citation>
    <scope>NUCLEOTIDE SEQUENCE [LARGE SCALE GENOMIC DNA]</scope>
    <source>
        <strain evidence="3 4">B5-SW-15</strain>
    </source>
</reference>
<dbReference type="RefSeq" id="WP_177157808.1">
    <property type="nucleotide sequence ID" value="NZ_JABCJE010000004.1"/>
</dbReference>
<feature type="signal peptide" evidence="2">
    <location>
        <begin position="1"/>
        <end position="20"/>
    </location>
</feature>